<feature type="compositionally biased region" description="Basic and acidic residues" evidence="2">
    <location>
        <begin position="497"/>
        <end position="510"/>
    </location>
</feature>
<dbReference type="SUPFAM" id="SSF50729">
    <property type="entry name" value="PH domain-like"/>
    <property type="match status" value="1"/>
</dbReference>
<feature type="region of interest" description="Disordered" evidence="2">
    <location>
        <begin position="1"/>
        <end position="44"/>
    </location>
</feature>
<feature type="compositionally biased region" description="Basic and acidic residues" evidence="2">
    <location>
        <begin position="30"/>
        <end position="41"/>
    </location>
</feature>
<dbReference type="AlphaFoldDB" id="A0AAD8ZT70"/>
<feature type="domain" description="PH" evidence="3">
    <location>
        <begin position="536"/>
        <end position="632"/>
    </location>
</feature>
<feature type="compositionally biased region" description="Basic and acidic residues" evidence="2">
    <location>
        <begin position="1"/>
        <end position="12"/>
    </location>
</feature>
<feature type="compositionally biased region" description="Polar residues" evidence="2">
    <location>
        <begin position="399"/>
        <end position="409"/>
    </location>
</feature>
<feature type="compositionally biased region" description="Low complexity" evidence="2">
    <location>
        <begin position="364"/>
        <end position="391"/>
    </location>
</feature>
<proteinExistence type="predicted"/>
<dbReference type="PROSITE" id="PS50003">
    <property type="entry name" value="PH_DOMAIN"/>
    <property type="match status" value="1"/>
</dbReference>
<feature type="coiled-coil region" evidence="1">
    <location>
        <begin position="779"/>
        <end position="862"/>
    </location>
</feature>
<reference evidence="4" key="1">
    <citation type="submission" date="2023-03" db="EMBL/GenBank/DDBJ databases">
        <title>Electrophorus voltai genome.</title>
        <authorList>
            <person name="Bian C."/>
        </authorList>
    </citation>
    <scope>NUCLEOTIDE SEQUENCE</scope>
    <source>
        <strain evidence="4">CB-2022</strain>
        <tissue evidence="4">Muscle</tissue>
    </source>
</reference>
<feature type="compositionally biased region" description="Low complexity" evidence="2">
    <location>
        <begin position="345"/>
        <end position="356"/>
    </location>
</feature>
<dbReference type="PANTHER" id="PTHR17271">
    <property type="entry name" value="PLECKSTRIN HOMOLOGY PH DOMAIN-CONTAINING PROTEIN"/>
    <property type="match status" value="1"/>
</dbReference>
<dbReference type="InterPro" id="IPR001849">
    <property type="entry name" value="PH_domain"/>
</dbReference>
<sequence>MTRLDSPLHRADSCSVMETRSRSSSRRGSRCTDSRKEKEQTNARAIFKRANRFLSLDRETRAGSPLPPVRYYERGHPLPSNCSPERKATIPFRNPDLGLPSHRRRYDTLGLSPQRHMPYSNFRRGDSQSRASPRSGSPRSANVSPHRRIELFRSSSPRRGSASQRPGTSYASPRQASRKCSPSRRRDSRGHSPSQTSGSNRYAGSGPSHKQSPSQSSYGHSLDSEKLYRNLKSIASSAESDDSQQQRRYRSNAEADSRCHKHGRSSRSSGCNSRKSGCNTGRNSRDFSPPGSDYDNRSRFSQKGSSHVNGYNRYNSCDTSPVHGDYDKNGHSSPKEKKHGHSGTDKATSSSKSSASQRHSRTDLSQSQGSWHGSSHSLPSPASSRNISPSRRSPKEAWSMTQAVTTETGKQSDGRNRSTIRRGLEALILSERTRSASQPVPEMTIEDYVVIADIPRMNLYPEEEDGIVVRRRPQSRSPRRDDQHREDSNAVGDYGEQQERGRGRERGREHRDRRRHDRDTGASSETNSNASGPAQVDFTKGWMYMLDNNEEWRKFWFVLDGFGLKYYTDPEDSERDVPDGLIDVRHSVRVVEFDADKNYGLQIHMRDGAVTLAAMTSRVRRNWIDILRRHIRPADSSTVTQLPDGGSGSEKENSLSQNASPRFPPSYPDHHDSGSEVTSPCQDELDTMSLPLTNQREAGVGRDKDYERRLEDRTKWFQEGGSDRDGESPWDKVQLKRGMVASVVHIMPQIPETLIGSDIEKKWEDFEKISFGEIKLIGSQAQEAANEALQREVMSLRQQIESLRKGQVATGFPCGPDAPCAARLEQMEREHRDKLQELEREHERERREMEKQREQLLTDEAQNTMQVMEALKKAHHEEMERVRGGDRTDSASLLPESVCLQQELDGLSERYSQKCVELSHVQNVTGHRQALIQEMEREVEELRKENRELQGRLTEEISLLRSFITGQSAGVVSLGNCERSSSELEILLRAKENEIEYLHKEMSCLRNEIQSLTK</sequence>
<dbReference type="GO" id="GO:1900026">
    <property type="term" value="P:positive regulation of substrate adhesion-dependent cell spreading"/>
    <property type="evidence" value="ECO:0007669"/>
    <property type="project" value="TreeGrafter"/>
</dbReference>
<feature type="region of interest" description="Disordered" evidence="2">
    <location>
        <begin position="235"/>
        <end position="419"/>
    </location>
</feature>
<protein>
    <recommendedName>
        <fullName evidence="3">PH domain-containing protein</fullName>
    </recommendedName>
</protein>
<feature type="region of interest" description="Disordered" evidence="2">
    <location>
        <begin position="635"/>
        <end position="682"/>
    </location>
</feature>
<dbReference type="EMBL" id="JAROKS010000006">
    <property type="protein sequence ID" value="KAK1803060.1"/>
    <property type="molecule type" value="Genomic_DNA"/>
</dbReference>
<feature type="region of interest" description="Disordered" evidence="2">
    <location>
        <begin position="58"/>
        <end position="221"/>
    </location>
</feature>
<keyword evidence="5" id="KW-1185">Reference proteome</keyword>
<feature type="compositionally biased region" description="Polar residues" evidence="2">
    <location>
        <begin position="299"/>
        <end position="319"/>
    </location>
</feature>
<feature type="non-terminal residue" evidence="4">
    <location>
        <position position="1014"/>
    </location>
</feature>
<comment type="caution">
    <text evidence="4">The sequence shown here is derived from an EMBL/GenBank/DDBJ whole genome shotgun (WGS) entry which is preliminary data.</text>
</comment>
<dbReference type="SMART" id="SM00233">
    <property type="entry name" value="PH"/>
    <property type="match status" value="1"/>
</dbReference>
<feature type="compositionally biased region" description="Polar residues" evidence="2">
    <location>
        <begin position="521"/>
        <end position="532"/>
    </location>
</feature>
<dbReference type="Proteomes" id="UP001239994">
    <property type="component" value="Unassembled WGS sequence"/>
</dbReference>
<feature type="coiled-coil region" evidence="1">
    <location>
        <begin position="925"/>
        <end position="959"/>
    </location>
</feature>
<evidence type="ECO:0000259" key="3">
    <source>
        <dbReference type="PROSITE" id="PS50003"/>
    </source>
</evidence>
<dbReference type="GO" id="GO:0051015">
    <property type="term" value="F:actin filament binding"/>
    <property type="evidence" value="ECO:0007669"/>
    <property type="project" value="TreeGrafter"/>
</dbReference>
<dbReference type="InterPro" id="IPR011993">
    <property type="entry name" value="PH-like_dom_sf"/>
</dbReference>
<feature type="compositionally biased region" description="Basic and acidic residues" evidence="2">
    <location>
        <begin position="324"/>
        <end position="335"/>
    </location>
</feature>
<name>A0AAD8ZT70_9TELE</name>
<organism evidence="4 5">
    <name type="scientific">Electrophorus voltai</name>
    <dbReference type="NCBI Taxonomy" id="2609070"/>
    <lineage>
        <taxon>Eukaryota</taxon>
        <taxon>Metazoa</taxon>
        <taxon>Chordata</taxon>
        <taxon>Craniata</taxon>
        <taxon>Vertebrata</taxon>
        <taxon>Euteleostomi</taxon>
        <taxon>Actinopterygii</taxon>
        <taxon>Neopterygii</taxon>
        <taxon>Teleostei</taxon>
        <taxon>Ostariophysi</taxon>
        <taxon>Gymnotiformes</taxon>
        <taxon>Gymnotoidei</taxon>
        <taxon>Gymnotidae</taxon>
        <taxon>Electrophorus</taxon>
    </lineage>
</organism>
<feature type="compositionally biased region" description="Polar residues" evidence="2">
    <location>
        <begin position="191"/>
        <end position="219"/>
    </location>
</feature>
<feature type="compositionally biased region" description="Basic and acidic residues" evidence="2">
    <location>
        <begin position="478"/>
        <end position="488"/>
    </location>
</feature>
<dbReference type="Gene3D" id="2.30.29.30">
    <property type="entry name" value="Pleckstrin-homology domain (PH domain)/Phosphotyrosine-binding domain (PTB)"/>
    <property type="match status" value="1"/>
</dbReference>
<feature type="compositionally biased region" description="Polar residues" evidence="2">
    <location>
        <begin position="153"/>
        <end position="180"/>
    </location>
</feature>
<evidence type="ECO:0000313" key="5">
    <source>
        <dbReference type="Proteomes" id="UP001239994"/>
    </source>
</evidence>
<evidence type="ECO:0000313" key="4">
    <source>
        <dbReference type="EMBL" id="KAK1803060.1"/>
    </source>
</evidence>
<gene>
    <name evidence="4" type="ORF">P4O66_021599</name>
</gene>
<dbReference type="PANTHER" id="PTHR17271:SF14">
    <property type="entry name" value="TRIO AND F-ACTIN-BINDING PROTEIN-LIKE ISOFORM X1"/>
    <property type="match status" value="1"/>
</dbReference>
<feature type="compositionally biased region" description="Low complexity" evidence="2">
    <location>
        <begin position="266"/>
        <end position="279"/>
    </location>
</feature>
<evidence type="ECO:0000256" key="1">
    <source>
        <dbReference type="SAM" id="Coils"/>
    </source>
</evidence>
<dbReference type="Pfam" id="PF00169">
    <property type="entry name" value="PH"/>
    <property type="match status" value="1"/>
</dbReference>
<dbReference type="InterPro" id="IPR052223">
    <property type="entry name" value="Actin_Cytoskeleton_Reg"/>
</dbReference>
<keyword evidence="1" id="KW-0175">Coiled coil</keyword>
<dbReference type="GO" id="GO:0015629">
    <property type="term" value="C:actin cytoskeleton"/>
    <property type="evidence" value="ECO:0007669"/>
    <property type="project" value="TreeGrafter"/>
</dbReference>
<feature type="region of interest" description="Disordered" evidence="2">
    <location>
        <begin position="465"/>
        <end position="534"/>
    </location>
</feature>
<accession>A0AAD8ZT70</accession>
<feature type="compositionally biased region" description="Low complexity" evidence="2">
    <location>
        <begin position="128"/>
        <end position="141"/>
    </location>
</feature>
<evidence type="ECO:0000256" key="2">
    <source>
        <dbReference type="SAM" id="MobiDB-lite"/>
    </source>
</evidence>